<accession>A0A3B1AK17</accession>
<dbReference type="InterPro" id="IPR012910">
    <property type="entry name" value="Plug_dom"/>
</dbReference>
<keyword evidence="4" id="KW-0798">TonB box</keyword>
<organism evidence="9">
    <name type="scientific">hydrothermal vent metagenome</name>
    <dbReference type="NCBI Taxonomy" id="652676"/>
    <lineage>
        <taxon>unclassified sequences</taxon>
        <taxon>metagenomes</taxon>
        <taxon>ecological metagenomes</taxon>
    </lineage>
</organism>
<proteinExistence type="predicted"/>
<evidence type="ECO:0000259" key="7">
    <source>
        <dbReference type="Pfam" id="PF00593"/>
    </source>
</evidence>
<feature type="domain" description="TonB-dependent receptor-like beta-barrel" evidence="7">
    <location>
        <begin position="244"/>
        <end position="632"/>
    </location>
</feature>
<evidence type="ECO:0000313" key="9">
    <source>
        <dbReference type="EMBL" id="VAX02061.1"/>
    </source>
</evidence>
<keyword evidence="9" id="KW-0675">Receptor</keyword>
<dbReference type="GO" id="GO:0015344">
    <property type="term" value="F:siderophore uptake transmembrane transporter activity"/>
    <property type="evidence" value="ECO:0007669"/>
    <property type="project" value="TreeGrafter"/>
</dbReference>
<evidence type="ECO:0000256" key="4">
    <source>
        <dbReference type="ARBA" id="ARBA00023077"/>
    </source>
</evidence>
<dbReference type="Gene3D" id="2.40.170.20">
    <property type="entry name" value="TonB-dependent receptor, beta-barrel domain"/>
    <property type="match status" value="1"/>
</dbReference>
<sequence length="678" mass="77048">MQHKKFFYRLLPALLIAIPCSTSASEPPPRQDNPLFSEEDFLSELPVVLTATRLSQPAREAPAATTIIDRELIKASGAREIADLFRLVPGFVVSHDNGYTPIVTYHGLSNEQARRMQVLVDGRSVYSVVFGGTKWMDLPLAIDDIERIEVIRGPNAATYGANAFLSTINIITRHSSETNGVFARVNVGNIDIRDGYLRYGNSRDELSYRVTLGYNHDTGFAGRQDSHQVRIVNFRSDYQLTPSDAMEFQLGFNNGEMGVDSKTLNATDEKSNKNHFAQIRWQHDLSTDENFSLQFYYIKEDTAQTYDIRIPVLGRVVANNSYKANRLDLEAQHIKQLAHDARIVWGGGIRRDSASAPGYFGTEEMPFKNLYYNNNLYRIFGNLEWRLTQKLLLNTGAMWEKTDLSGTNFAPRIGLNYLFNPVHSMRLTASHGTRSPTLAESKSNFRVPVYDSTLPTLPTTPSNFVSTLWRGNEDLESETITAYELGYMASLPKQGFTLDIKIYREELTGLIYMDENRVYDPNDYFDFRYEVSENFGEATIKGVETTINYQPLRDTRFTLSHSYTELKSTLPKLLPDQGKRTAPELIFSFLAMQKFPRGINGSLAYYYVSESDGLGSGRPIPAIRRLDLRLALAFSGRKMRGEIAVIVQNALPDNDYIDWRDDNIFERRQYVSLDVQFN</sequence>
<evidence type="ECO:0000256" key="5">
    <source>
        <dbReference type="ARBA" id="ARBA00023136"/>
    </source>
</evidence>
<dbReference type="InterPro" id="IPR039426">
    <property type="entry name" value="TonB-dep_rcpt-like"/>
</dbReference>
<dbReference type="GO" id="GO:0009279">
    <property type="term" value="C:cell outer membrane"/>
    <property type="evidence" value="ECO:0007669"/>
    <property type="project" value="UniProtKB-SubCell"/>
</dbReference>
<dbReference type="PANTHER" id="PTHR30069:SF27">
    <property type="entry name" value="BLL4766 PROTEIN"/>
    <property type="match status" value="1"/>
</dbReference>
<dbReference type="PROSITE" id="PS52016">
    <property type="entry name" value="TONB_DEPENDENT_REC_3"/>
    <property type="match status" value="1"/>
</dbReference>
<dbReference type="AlphaFoldDB" id="A0A3B1AK17"/>
<evidence type="ECO:0000256" key="6">
    <source>
        <dbReference type="ARBA" id="ARBA00023237"/>
    </source>
</evidence>
<keyword evidence="5" id="KW-0472">Membrane</keyword>
<feature type="domain" description="TonB-dependent receptor plug" evidence="8">
    <location>
        <begin position="58"/>
        <end position="163"/>
    </location>
</feature>
<protein>
    <submittedName>
        <fullName evidence="9">TonB-dependent receptor Outer membrane receptor for ferrienterochelin and colicins</fullName>
    </submittedName>
</protein>
<name>A0A3B1AK17_9ZZZZ</name>
<keyword evidence="6" id="KW-0998">Cell outer membrane</keyword>
<dbReference type="Pfam" id="PF07715">
    <property type="entry name" value="Plug"/>
    <property type="match status" value="1"/>
</dbReference>
<evidence type="ECO:0000256" key="3">
    <source>
        <dbReference type="ARBA" id="ARBA00022692"/>
    </source>
</evidence>
<dbReference type="SUPFAM" id="SSF56935">
    <property type="entry name" value="Porins"/>
    <property type="match status" value="1"/>
</dbReference>
<dbReference type="Pfam" id="PF00593">
    <property type="entry name" value="TonB_dep_Rec_b-barrel"/>
    <property type="match status" value="1"/>
</dbReference>
<dbReference type="GO" id="GO:0044718">
    <property type="term" value="P:siderophore transmembrane transport"/>
    <property type="evidence" value="ECO:0007669"/>
    <property type="project" value="TreeGrafter"/>
</dbReference>
<reference evidence="9" key="1">
    <citation type="submission" date="2018-06" db="EMBL/GenBank/DDBJ databases">
        <authorList>
            <person name="Zhirakovskaya E."/>
        </authorList>
    </citation>
    <scope>NUCLEOTIDE SEQUENCE</scope>
</reference>
<evidence type="ECO:0000259" key="8">
    <source>
        <dbReference type="Pfam" id="PF07715"/>
    </source>
</evidence>
<dbReference type="InterPro" id="IPR036942">
    <property type="entry name" value="Beta-barrel_TonB_sf"/>
</dbReference>
<dbReference type="Gene3D" id="2.170.130.10">
    <property type="entry name" value="TonB-dependent receptor, plug domain"/>
    <property type="match status" value="1"/>
</dbReference>
<keyword evidence="3" id="KW-0812">Transmembrane</keyword>
<comment type="subcellular location">
    <subcellularLocation>
        <location evidence="1">Cell outer membrane</location>
        <topology evidence="1">Multi-pass membrane protein</topology>
    </subcellularLocation>
</comment>
<dbReference type="InterPro" id="IPR037066">
    <property type="entry name" value="Plug_dom_sf"/>
</dbReference>
<dbReference type="InterPro" id="IPR000531">
    <property type="entry name" value="Beta-barrel_TonB"/>
</dbReference>
<gene>
    <name evidence="9" type="ORF">MNBD_GAMMA20-2039</name>
</gene>
<evidence type="ECO:0000256" key="1">
    <source>
        <dbReference type="ARBA" id="ARBA00004571"/>
    </source>
</evidence>
<dbReference type="PANTHER" id="PTHR30069">
    <property type="entry name" value="TONB-DEPENDENT OUTER MEMBRANE RECEPTOR"/>
    <property type="match status" value="1"/>
</dbReference>
<evidence type="ECO:0000256" key="2">
    <source>
        <dbReference type="ARBA" id="ARBA00022448"/>
    </source>
</evidence>
<dbReference type="EMBL" id="UOFU01000246">
    <property type="protein sequence ID" value="VAX02061.1"/>
    <property type="molecule type" value="Genomic_DNA"/>
</dbReference>
<keyword evidence="2" id="KW-0813">Transport</keyword>